<protein>
    <submittedName>
        <fullName evidence="2">Outer membrane efflux domain protein</fullName>
    </submittedName>
</protein>
<comment type="caution">
    <text evidence="2">The sequence shown here is derived from an EMBL/GenBank/DDBJ whole genome shotgun (WGS) entry which is preliminary data.</text>
</comment>
<evidence type="ECO:0000256" key="1">
    <source>
        <dbReference type="SAM" id="MobiDB-lite"/>
    </source>
</evidence>
<dbReference type="InterPro" id="IPR010131">
    <property type="entry name" value="MdtP/NodT-like"/>
</dbReference>
<dbReference type="Proteomes" id="UP000018747">
    <property type="component" value="Unassembled WGS sequence"/>
</dbReference>
<dbReference type="Gene3D" id="1.20.1600.10">
    <property type="entry name" value="Outer membrane efflux proteins (OEP)"/>
    <property type="match status" value="1"/>
</dbReference>
<sequence>MEYQYKRTGFLRPFKGAQTGIESHILQIIFSKKSLEFFDENIRSIRKTIKSSEAVYKNRDILLSEVLRLKSILFRLETDHSEIVNDIIEKENILKLLLNEPNYSEAILEIKTTDLGEKQNSILAKSDQELLSIAFEKRPDLKALEFGIKAEETNLALQRSLAIPDLTLGGSWDPAGNYVNNYYGFTVSMSIPTFDRNQGNIRESELILASKKAKYEEKNQDQSRSPFRRRKSQRKGKITFGI</sequence>
<accession>V6IA88</accession>
<proteinExistence type="predicted"/>
<dbReference type="SUPFAM" id="SSF56954">
    <property type="entry name" value="Outer membrane efflux proteins (OEP)"/>
    <property type="match status" value="1"/>
</dbReference>
<name>V6IA88_9LEPT</name>
<dbReference type="GO" id="GO:0015562">
    <property type="term" value="F:efflux transmembrane transporter activity"/>
    <property type="evidence" value="ECO:0007669"/>
    <property type="project" value="InterPro"/>
</dbReference>
<feature type="region of interest" description="Disordered" evidence="1">
    <location>
        <begin position="213"/>
        <end position="242"/>
    </location>
</feature>
<dbReference type="STRING" id="100053.GCA_002009845_02281"/>
<gene>
    <name evidence="2" type="ORF">LEP1GSC062_0301</name>
</gene>
<feature type="compositionally biased region" description="Basic residues" evidence="1">
    <location>
        <begin position="226"/>
        <end position="242"/>
    </location>
</feature>
<dbReference type="PANTHER" id="PTHR30203">
    <property type="entry name" value="OUTER MEMBRANE CATION EFFLUX PROTEIN"/>
    <property type="match status" value="1"/>
</dbReference>
<organism evidence="2 3">
    <name type="scientific">Leptospira alexanderi serovar Manhao 3 str. L 60</name>
    <dbReference type="NCBI Taxonomy" id="1049759"/>
    <lineage>
        <taxon>Bacteria</taxon>
        <taxon>Pseudomonadati</taxon>
        <taxon>Spirochaetota</taxon>
        <taxon>Spirochaetia</taxon>
        <taxon>Leptospirales</taxon>
        <taxon>Leptospiraceae</taxon>
        <taxon>Leptospira</taxon>
    </lineage>
</organism>
<dbReference type="EMBL" id="AHMT02000065">
    <property type="protein sequence ID" value="EQA60413.1"/>
    <property type="molecule type" value="Genomic_DNA"/>
</dbReference>
<evidence type="ECO:0000313" key="2">
    <source>
        <dbReference type="EMBL" id="EQA60413.1"/>
    </source>
</evidence>
<keyword evidence="3" id="KW-1185">Reference proteome</keyword>
<dbReference type="PANTHER" id="PTHR30203:SF23">
    <property type="entry name" value="OUTER MEMBRANE EFFLUX PROTEIN"/>
    <property type="match status" value="1"/>
</dbReference>
<reference evidence="2" key="1">
    <citation type="submission" date="2013-05" db="EMBL/GenBank/DDBJ databases">
        <authorList>
            <person name="Harkins D.M."/>
            <person name="Durkin A.S."/>
            <person name="Brinkac L.M."/>
            <person name="Haft D.H."/>
            <person name="Selengut J.D."/>
            <person name="Sanka R."/>
            <person name="DePew J."/>
            <person name="Purushe J."/>
            <person name="Hartskeerl R.A."/>
            <person name="Ahmed A."/>
            <person name="van der Linden H."/>
            <person name="Goris M.G.A."/>
            <person name="Vinetz J.M."/>
            <person name="Sutton G.G."/>
            <person name="Nierman W.C."/>
            <person name="Fouts D.E."/>
        </authorList>
    </citation>
    <scope>NUCLEOTIDE SEQUENCE [LARGE SCALE GENOMIC DNA]</scope>
    <source>
        <strain evidence="2">L 60</strain>
    </source>
</reference>
<evidence type="ECO:0000313" key="3">
    <source>
        <dbReference type="Proteomes" id="UP000018747"/>
    </source>
</evidence>
<dbReference type="AlphaFoldDB" id="V6IA88"/>